<dbReference type="InterPro" id="IPR001734">
    <property type="entry name" value="Na/solute_symporter"/>
</dbReference>
<sequence>MIASWAVFLSALVYLCLLFAVAHWGDHSGRRVMRRRWGPTVYALALAVYCTSWTFYGSVGLASRAGLNFLAIYIGPILLICLGCPLIARVIRIAKAQNITSVADFVAARYGKSERVAALVCIIAVIGALPYIALQLKAVSASVEVLLAAETREATGTPLLGDIALLVAILLAGFSVAFGTRHADATEHQNGMVLAIALESLVKLGAFLLVGFFVVYWMFDGFTDMVARLGKSGYALDLLGPTADPISYAAMLLISASAALLLPRQFHMMVVENRGPEDLRRAVWLFPLYLVAINVFVVPLALAGLHLFPGQGVDRDMTVLLLPLHGGSGTVALITFIGGLSAATAMVIVETIAVSVMIANHLVMPLVLRRRGFSGEALPGAEAPNLGRFLLLVRRISIVALTLLAYAYYRLAGDAELAAIGLLSFAAVAQIAPAFLGGLFWRRATAQGATAGLVVGIVTWAYTLLLPTMIDDPASSVLLAEGPFGLAGLRPTAIAGLDLPQLTHGIVWSLALNLIAYIGFSLARPANALERLQAAAFMGENRMPIAPTMRLLRASVSVDELSRAVGRFLGEDRTRRSFAGFARSRGMVLDQQAEADIHFLRYAEHLLASAIGAASSRLALSLVLRRGNLSTRAALRLLDEASAALQHDRDLLQHAIDHAQQGITVLDKDLRLLTWNQAFIDLYGFPPELIRIGVGMEEIIRVNAERGAYGPGNVDDLVAMRLHSVMHDPGPVRVKLYPSGRVISVRSNRLPGGGLVNTYTDVTDLFAQEQERERENETLEQRVRERTEELTRLNEELTRAKKLADEANASKTRFLAAASHDILQPLNAARLYATSLAERTTDPEERSLAENVDASLDAVEEILTTLLDISRLDTGALRPQWSTVKLDELFRQLAREFGPLAEAKNLKLTFMRTGLAVRADRQLLRRLLQNLVSNAVKYTPNGRVLVGVRRSGAQARIEVWDTGMGIPASQQKTIFREFRRLSAGAKAARGLGLGLSIVERIAKTLGAEIGLKSEPDRGSVFSVTLPAVRAEPSSAPEPPATARRPQIAPLQRMVVLAIDNEPAVLDGMARLLKGWGCEVVTATSIEEARGRVHAAGEPEIVIADYHLDDGEGLSAIAAVREEIGFDLPAVLVTADRSPELRERAAEQDVSILNKPLKPAALRALLSRVHVARVAAE</sequence>
<dbReference type="FunFam" id="3.30.565.10:FF:000049">
    <property type="entry name" value="Two-component sensor histidine kinase"/>
    <property type="match status" value="1"/>
</dbReference>
<dbReference type="NCBIfam" id="NF041832">
    <property type="entry name" value="near_NosP_CTERM"/>
    <property type="match status" value="1"/>
</dbReference>
<dbReference type="SUPFAM" id="SSF47384">
    <property type="entry name" value="Homodimeric domain of signal transducing histidine kinase"/>
    <property type="match status" value="1"/>
</dbReference>
<feature type="domain" description="Histidine kinase" evidence="16">
    <location>
        <begin position="817"/>
        <end position="1029"/>
    </location>
</feature>
<dbReference type="EMBL" id="JABEPP010000001">
    <property type="protein sequence ID" value="NNM70826.1"/>
    <property type="molecule type" value="Genomic_DNA"/>
</dbReference>
<accession>A0A849HTK5</accession>
<feature type="domain" description="PAS" evidence="18">
    <location>
        <begin position="648"/>
        <end position="688"/>
    </location>
</feature>
<proteinExistence type="inferred from homology"/>
<dbReference type="Gene3D" id="1.10.287.130">
    <property type="match status" value="1"/>
</dbReference>
<dbReference type="SUPFAM" id="SSF55874">
    <property type="entry name" value="ATPase domain of HSP90 chaperone/DNA topoisomerase II/histidine kinase"/>
    <property type="match status" value="1"/>
</dbReference>
<dbReference type="SUPFAM" id="SSF55785">
    <property type="entry name" value="PYP-like sensor domain (PAS domain)"/>
    <property type="match status" value="1"/>
</dbReference>
<feature type="transmembrane region" description="Helical" evidence="15">
    <location>
        <begin position="37"/>
        <end position="56"/>
    </location>
</feature>
<dbReference type="InterPro" id="IPR036097">
    <property type="entry name" value="HisK_dim/P_sf"/>
</dbReference>
<evidence type="ECO:0000256" key="11">
    <source>
        <dbReference type="ARBA" id="ARBA00023136"/>
    </source>
</evidence>
<evidence type="ECO:0000256" key="13">
    <source>
        <dbReference type="PROSITE-ProRule" id="PRU00169"/>
    </source>
</evidence>
<dbReference type="GO" id="GO:0005886">
    <property type="term" value="C:plasma membrane"/>
    <property type="evidence" value="ECO:0007669"/>
    <property type="project" value="TreeGrafter"/>
</dbReference>
<keyword evidence="8 19" id="KW-0418">Kinase</keyword>
<evidence type="ECO:0000256" key="7">
    <source>
        <dbReference type="ARBA" id="ARBA00022692"/>
    </source>
</evidence>
<evidence type="ECO:0000313" key="20">
    <source>
        <dbReference type="Proteomes" id="UP000564885"/>
    </source>
</evidence>
<dbReference type="PANTHER" id="PTHR43047:SF9">
    <property type="entry name" value="HISTIDINE KINASE"/>
    <property type="match status" value="1"/>
</dbReference>
<evidence type="ECO:0000256" key="1">
    <source>
        <dbReference type="ARBA" id="ARBA00000085"/>
    </source>
</evidence>
<dbReference type="GO" id="GO:0015293">
    <property type="term" value="F:symporter activity"/>
    <property type="evidence" value="ECO:0007669"/>
    <property type="project" value="UniProtKB-KW"/>
</dbReference>
<dbReference type="GO" id="GO:0006814">
    <property type="term" value="P:sodium ion transport"/>
    <property type="evidence" value="ECO:0007669"/>
    <property type="project" value="UniProtKB-KW"/>
</dbReference>
<comment type="subcellular location">
    <subcellularLocation>
        <location evidence="2">Membrane</location>
        <topology evidence="2">Multi-pass membrane protein</topology>
    </subcellularLocation>
</comment>
<comment type="catalytic activity">
    <reaction evidence="1">
        <text>ATP + protein L-histidine = ADP + protein N-phospho-L-histidine.</text>
        <dbReference type="EC" id="2.7.13.3"/>
    </reaction>
</comment>
<dbReference type="Gene3D" id="3.30.450.20">
    <property type="entry name" value="PAS domain"/>
    <property type="match status" value="1"/>
</dbReference>
<dbReference type="InterPro" id="IPR003661">
    <property type="entry name" value="HisK_dim/P_dom"/>
</dbReference>
<protein>
    <recommendedName>
        <fullName evidence="4">histidine kinase</fullName>
        <ecNumber evidence="4">2.7.13.3</ecNumber>
    </recommendedName>
</protein>
<dbReference type="InterPro" id="IPR018212">
    <property type="entry name" value="Na/solute_symporter_CS"/>
</dbReference>
<dbReference type="PROSITE" id="PS50109">
    <property type="entry name" value="HIS_KIN"/>
    <property type="match status" value="1"/>
</dbReference>
<organism evidence="19 20">
    <name type="scientific">Enterovirga aerilata</name>
    <dbReference type="NCBI Taxonomy" id="2730920"/>
    <lineage>
        <taxon>Bacteria</taxon>
        <taxon>Pseudomonadati</taxon>
        <taxon>Pseudomonadota</taxon>
        <taxon>Alphaproteobacteria</taxon>
        <taxon>Hyphomicrobiales</taxon>
        <taxon>Methylobacteriaceae</taxon>
        <taxon>Enterovirga</taxon>
    </lineage>
</organism>
<evidence type="ECO:0000259" key="18">
    <source>
        <dbReference type="PROSITE" id="PS50112"/>
    </source>
</evidence>
<keyword evidence="12" id="KW-0406">Ion transport</keyword>
<evidence type="ECO:0000256" key="15">
    <source>
        <dbReference type="SAM" id="Phobius"/>
    </source>
</evidence>
<feature type="transmembrane region" description="Helical" evidence="15">
    <location>
        <begin position="283"/>
        <end position="309"/>
    </location>
</feature>
<dbReference type="Pfam" id="PF12860">
    <property type="entry name" value="PAS_7"/>
    <property type="match status" value="1"/>
</dbReference>
<feature type="coiled-coil region" evidence="14">
    <location>
        <begin position="762"/>
        <end position="810"/>
    </location>
</feature>
<dbReference type="InterPro" id="IPR003594">
    <property type="entry name" value="HATPase_dom"/>
</dbReference>
<evidence type="ECO:0000256" key="9">
    <source>
        <dbReference type="ARBA" id="ARBA00022847"/>
    </source>
</evidence>
<keyword evidence="14" id="KW-0175">Coiled coil</keyword>
<evidence type="ECO:0000259" key="16">
    <source>
        <dbReference type="PROSITE" id="PS50109"/>
    </source>
</evidence>
<dbReference type="CDD" id="cd00082">
    <property type="entry name" value="HisKA"/>
    <property type="match status" value="1"/>
</dbReference>
<gene>
    <name evidence="19" type="ORF">HJG44_00230</name>
</gene>
<evidence type="ECO:0000256" key="4">
    <source>
        <dbReference type="ARBA" id="ARBA00012438"/>
    </source>
</evidence>
<feature type="modified residue" description="4-aspartylphosphate" evidence="13">
    <location>
        <position position="1104"/>
    </location>
</feature>
<feature type="transmembrane region" description="Helical" evidence="15">
    <location>
        <begin position="68"/>
        <end position="88"/>
    </location>
</feature>
<dbReference type="FunFam" id="1.10.287.130:FF:000063">
    <property type="entry name" value="Hybrid sensor histidine kinase/response regulator"/>
    <property type="match status" value="1"/>
</dbReference>
<dbReference type="AlphaFoldDB" id="A0A849HTK5"/>
<dbReference type="InterPro" id="IPR035965">
    <property type="entry name" value="PAS-like_dom_sf"/>
</dbReference>
<evidence type="ECO:0000256" key="5">
    <source>
        <dbReference type="ARBA" id="ARBA00022553"/>
    </source>
</evidence>
<dbReference type="PROSITE" id="PS00457">
    <property type="entry name" value="NA_SOLUT_SYMP_2"/>
    <property type="match status" value="1"/>
</dbReference>
<keyword evidence="9" id="KW-0813">Transport</keyword>
<evidence type="ECO:0000256" key="8">
    <source>
        <dbReference type="ARBA" id="ARBA00022777"/>
    </source>
</evidence>
<evidence type="ECO:0000256" key="2">
    <source>
        <dbReference type="ARBA" id="ARBA00004141"/>
    </source>
</evidence>
<dbReference type="SUPFAM" id="SSF52172">
    <property type="entry name" value="CheY-like"/>
    <property type="match status" value="1"/>
</dbReference>
<keyword evidence="6" id="KW-0808">Transferase</keyword>
<dbReference type="PROSITE" id="PS50112">
    <property type="entry name" value="PAS"/>
    <property type="match status" value="1"/>
</dbReference>
<dbReference type="EC" id="2.7.13.3" evidence="4"/>
<reference evidence="19 20" key="1">
    <citation type="submission" date="2020-04" db="EMBL/GenBank/DDBJ databases">
        <title>Enterovirga sp. isolate from soil.</title>
        <authorList>
            <person name="Chea S."/>
            <person name="Kim D.-U."/>
        </authorList>
    </citation>
    <scope>NUCLEOTIDE SEQUENCE [LARGE SCALE GENOMIC DNA]</scope>
    <source>
        <strain evidence="19 20">DB1703</strain>
    </source>
</reference>
<dbReference type="InterPro" id="IPR004358">
    <property type="entry name" value="Sig_transdc_His_kin-like_C"/>
</dbReference>
<keyword evidence="12" id="KW-0915">Sodium</keyword>
<dbReference type="Gene3D" id="3.30.565.10">
    <property type="entry name" value="Histidine kinase-like ATPase, C-terminal domain"/>
    <property type="match status" value="1"/>
</dbReference>
<feature type="domain" description="Response regulatory" evidence="17">
    <location>
        <begin position="1054"/>
        <end position="1169"/>
    </location>
</feature>
<keyword evidence="20" id="KW-1185">Reference proteome</keyword>
<comment type="similarity">
    <text evidence="3">Belongs to the sodium:solute symporter (SSF) (TC 2.A.21) family.</text>
</comment>
<dbReference type="GO" id="GO:0009927">
    <property type="term" value="F:histidine phosphotransfer kinase activity"/>
    <property type="evidence" value="ECO:0007669"/>
    <property type="project" value="TreeGrafter"/>
</dbReference>
<dbReference type="SMART" id="SM00387">
    <property type="entry name" value="HATPase_c"/>
    <property type="match status" value="1"/>
</dbReference>
<dbReference type="PROSITE" id="PS50110">
    <property type="entry name" value="RESPONSE_REGULATORY"/>
    <property type="match status" value="1"/>
</dbReference>
<evidence type="ECO:0000256" key="10">
    <source>
        <dbReference type="ARBA" id="ARBA00022989"/>
    </source>
</evidence>
<dbReference type="SMART" id="SM00388">
    <property type="entry name" value="HisKA"/>
    <property type="match status" value="1"/>
</dbReference>
<keyword evidence="5 13" id="KW-0597">Phosphoprotein</keyword>
<evidence type="ECO:0000313" key="19">
    <source>
        <dbReference type="EMBL" id="NNM70826.1"/>
    </source>
</evidence>
<dbReference type="Proteomes" id="UP000564885">
    <property type="component" value="Unassembled WGS sequence"/>
</dbReference>
<feature type="transmembrane region" description="Helical" evidence="15">
    <location>
        <begin position="192"/>
        <end position="219"/>
    </location>
</feature>
<feature type="transmembrane region" description="Helical" evidence="15">
    <location>
        <begin position="448"/>
        <end position="470"/>
    </location>
</feature>
<comment type="caution">
    <text evidence="19">The sequence shown here is derived from an EMBL/GenBank/DDBJ whole genome shotgun (WGS) entry which is preliminary data.</text>
</comment>
<evidence type="ECO:0000256" key="14">
    <source>
        <dbReference type="SAM" id="Coils"/>
    </source>
</evidence>
<feature type="transmembrane region" description="Helical" evidence="15">
    <location>
        <begin position="116"/>
        <end position="139"/>
    </location>
</feature>
<dbReference type="InterPro" id="IPR036890">
    <property type="entry name" value="HATPase_C_sf"/>
</dbReference>
<feature type="transmembrane region" description="Helical" evidence="15">
    <location>
        <begin position="246"/>
        <end position="262"/>
    </location>
</feature>
<dbReference type="SMART" id="SM00448">
    <property type="entry name" value="REC"/>
    <property type="match status" value="1"/>
</dbReference>
<dbReference type="PANTHER" id="PTHR43047">
    <property type="entry name" value="TWO-COMPONENT HISTIDINE PROTEIN KINASE"/>
    <property type="match status" value="1"/>
</dbReference>
<feature type="transmembrane region" description="Helical" evidence="15">
    <location>
        <begin position="392"/>
        <end position="411"/>
    </location>
</feature>
<dbReference type="Gene3D" id="1.20.1730.10">
    <property type="entry name" value="Sodium/glucose cotransporter"/>
    <property type="match status" value="1"/>
</dbReference>
<evidence type="ECO:0000256" key="3">
    <source>
        <dbReference type="ARBA" id="ARBA00006434"/>
    </source>
</evidence>
<dbReference type="CDD" id="cd00156">
    <property type="entry name" value="REC"/>
    <property type="match status" value="1"/>
</dbReference>
<dbReference type="InterPro" id="IPR005467">
    <property type="entry name" value="His_kinase_dom"/>
</dbReference>
<keyword evidence="12" id="KW-0739">Sodium transport</keyword>
<dbReference type="PRINTS" id="PR00344">
    <property type="entry name" value="BCTRLSENSOR"/>
</dbReference>
<feature type="transmembrane region" description="Helical" evidence="15">
    <location>
        <begin position="6"/>
        <end position="25"/>
    </location>
</feature>
<dbReference type="InterPro" id="IPR038377">
    <property type="entry name" value="Na/Glc_symporter_sf"/>
</dbReference>
<keyword evidence="7 15" id="KW-0812">Transmembrane</keyword>
<dbReference type="GO" id="GO:0000155">
    <property type="term" value="F:phosphorelay sensor kinase activity"/>
    <property type="evidence" value="ECO:0007669"/>
    <property type="project" value="InterPro"/>
</dbReference>
<keyword evidence="11 15" id="KW-0472">Membrane</keyword>
<dbReference type="RefSeq" id="WP_171216360.1">
    <property type="nucleotide sequence ID" value="NZ_JABEPP010000001.1"/>
</dbReference>
<dbReference type="PROSITE" id="PS50283">
    <property type="entry name" value="NA_SOLUT_SYMP_3"/>
    <property type="match status" value="1"/>
</dbReference>
<dbReference type="InterPro" id="IPR001789">
    <property type="entry name" value="Sig_transdc_resp-reg_receiver"/>
</dbReference>
<name>A0A849HTK5_9HYPH</name>
<dbReference type="InterPro" id="IPR000014">
    <property type="entry name" value="PAS"/>
</dbReference>
<evidence type="ECO:0000259" key="17">
    <source>
        <dbReference type="PROSITE" id="PS50110"/>
    </source>
</evidence>
<feature type="transmembrane region" description="Helical" evidence="15">
    <location>
        <begin position="159"/>
        <end position="180"/>
    </location>
</feature>
<feature type="transmembrane region" description="Helical" evidence="15">
    <location>
        <begin position="417"/>
        <end position="441"/>
    </location>
</feature>
<evidence type="ECO:0000256" key="6">
    <source>
        <dbReference type="ARBA" id="ARBA00022679"/>
    </source>
</evidence>
<evidence type="ECO:0000256" key="12">
    <source>
        <dbReference type="ARBA" id="ARBA00023201"/>
    </source>
</evidence>
<keyword evidence="10 15" id="KW-1133">Transmembrane helix</keyword>
<dbReference type="Pfam" id="PF00512">
    <property type="entry name" value="HisKA"/>
    <property type="match status" value="1"/>
</dbReference>
<dbReference type="Pfam" id="PF02518">
    <property type="entry name" value="HATPase_c"/>
    <property type="match status" value="1"/>
</dbReference>
<keyword evidence="9" id="KW-0769">Symport</keyword>
<dbReference type="CDD" id="cd10322">
    <property type="entry name" value="SLC5sbd"/>
    <property type="match status" value="1"/>
</dbReference>
<dbReference type="Gene3D" id="3.40.50.2300">
    <property type="match status" value="1"/>
</dbReference>
<feature type="transmembrane region" description="Helical" evidence="15">
    <location>
        <begin position="329"/>
        <end position="362"/>
    </location>
</feature>
<dbReference type="Pfam" id="PF00072">
    <property type="entry name" value="Response_reg"/>
    <property type="match status" value="1"/>
</dbReference>
<dbReference type="InterPro" id="IPR011006">
    <property type="entry name" value="CheY-like_superfamily"/>
</dbReference>